<keyword evidence="7" id="KW-1185">Reference proteome</keyword>
<name>A0A183V971_TOXCA</name>
<protein>
    <submittedName>
        <fullName evidence="8">Serine carboxypeptidase</fullName>
    </submittedName>
</protein>
<evidence type="ECO:0000256" key="4">
    <source>
        <dbReference type="ARBA" id="ARBA00022801"/>
    </source>
</evidence>
<evidence type="ECO:0000256" key="3">
    <source>
        <dbReference type="ARBA" id="ARBA00022729"/>
    </source>
</evidence>
<dbReference type="InterPro" id="IPR029058">
    <property type="entry name" value="AB_hydrolase_fold"/>
</dbReference>
<proteinExistence type="inferred from homology"/>
<evidence type="ECO:0000256" key="1">
    <source>
        <dbReference type="ARBA" id="ARBA00011079"/>
    </source>
</evidence>
<keyword evidence="3" id="KW-0732">Signal</keyword>
<dbReference type="EMBL" id="UYWY01024307">
    <property type="protein sequence ID" value="VDM48612.1"/>
    <property type="molecule type" value="Genomic_DNA"/>
</dbReference>
<reference evidence="6 7" key="2">
    <citation type="submission" date="2018-11" db="EMBL/GenBank/DDBJ databases">
        <authorList>
            <consortium name="Pathogen Informatics"/>
        </authorList>
    </citation>
    <scope>NUCLEOTIDE SEQUENCE [LARGE SCALE GENOMIC DNA]</scope>
</reference>
<dbReference type="PANTHER" id="PTHR11010:SF38">
    <property type="entry name" value="LYSOSOMAL PRO-X CARBOXYPEPTIDASE"/>
    <property type="match status" value="1"/>
</dbReference>
<accession>A0A183V971</accession>
<evidence type="ECO:0000256" key="5">
    <source>
        <dbReference type="ARBA" id="ARBA00023180"/>
    </source>
</evidence>
<dbReference type="PANTHER" id="PTHR11010">
    <property type="entry name" value="PROTEASE S28 PRO-X CARBOXYPEPTIDASE-RELATED"/>
    <property type="match status" value="1"/>
</dbReference>
<dbReference type="AlphaFoldDB" id="A0A183V971"/>
<evidence type="ECO:0000313" key="7">
    <source>
        <dbReference type="Proteomes" id="UP000050794"/>
    </source>
</evidence>
<keyword evidence="5" id="KW-0325">Glycoprotein</keyword>
<reference evidence="8" key="1">
    <citation type="submission" date="2016-06" db="UniProtKB">
        <authorList>
            <consortium name="WormBaseParasite"/>
        </authorList>
    </citation>
    <scope>IDENTIFICATION</scope>
</reference>
<dbReference type="GO" id="GO:0070008">
    <property type="term" value="F:serine-type exopeptidase activity"/>
    <property type="evidence" value="ECO:0007669"/>
    <property type="project" value="InterPro"/>
</dbReference>
<keyword evidence="2" id="KW-0645">Protease</keyword>
<comment type="similarity">
    <text evidence="1">Belongs to the peptidase S28 family.</text>
</comment>
<dbReference type="SUPFAM" id="SSF53474">
    <property type="entry name" value="alpha/beta-Hydrolases"/>
    <property type="match status" value="1"/>
</dbReference>
<keyword evidence="4" id="KW-0378">Hydrolase</keyword>
<sequence>MVSAANCLRLGLIFNFISCSAMFRRFLVDPIAVSGNNHKHHINLIHFFIVLTELCCRYLYNITFYKPGGPIFFYTGNEGLIEDFAKNTGIMFDLAPMFNAALLFAQHRYYAHPLPFGNFTFTDVKYLAYLDSTQALADFAKLIPYVKSSLLNCSDETPVIAFGGSYGGELAAWMRIKYAHIITGFAIRNLCTCLLPYS</sequence>
<dbReference type="Gene3D" id="3.40.50.1820">
    <property type="entry name" value="alpha/beta hydrolase"/>
    <property type="match status" value="1"/>
</dbReference>
<evidence type="ECO:0000313" key="6">
    <source>
        <dbReference type="EMBL" id="VDM48612.1"/>
    </source>
</evidence>
<dbReference type="Pfam" id="PF05577">
    <property type="entry name" value="Peptidase_S28"/>
    <property type="match status" value="1"/>
</dbReference>
<dbReference type="GO" id="GO:0006508">
    <property type="term" value="P:proteolysis"/>
    <property type="evidence" value="ECO:0007669"/>
    <property type="project" value="UniProtKB-KW"/>
</dbReference>
<dbReference type="Proteomes" id="UP000050794">
    <property type="component" value="Unassembled WGS sequence"/>
</dbReference>
<gene>
    <name evidence="6" type="ORF">TCNE_LOCUS17291</name>
</gene>
<organism evidence="7 8">
    <name type="scientific">Toxocara canis</name>
    <name type="common">Canine roundworm</name>
    <dbReference type="NCBI Taxonomy" id="6265"/>
    <lineage>
        <taxon>Eukaryota</taxon>
        <taxon>Metazoa</taxon>
        <taxon>Ecdysozoa</taxon>
        <taxon>Nematoda</taxon>
        <taxon>Chromadorea</taxon>
        <taxon>Rhabditida</taxon>
        <taxon>Spirurina</taxon>
        <taxon>Ascaridomorpha</taxon>
        <taxon>Ascaridoidea</taxon>
        <taxon>Toxocaridae</taxon>
        <taxon>Toxocara</taxon>
    </lineage>
</organism>
<dbReference type="GO" id="GO:0008239">
    <property type="term" value="F:dipeptidyl-peptidase activity"/>
    <property type="evidence" value="ECO:0007669"/>
    <property type="project" value="TreeGrafter"/>
</dbReference>
<evidence type="ECO:0000256" key="2">
    <source>
        <dbReference type="ARBA" id="ARBA00022670"/>
    </source>
</evidence>
<evidence type="ECO:0000313" key="8">
    <source>
        <dbReference type="WBParaSite" id="TCNE_0001729201-mRNA-1"/>
    </source>
</evidence>
<dbReference type="InterPro" id="IPR008758">
    <property type="entry name" value="Peptidase_S28"/>
</dbReference>
<dbReference type="WBParaSite" id="TCNE_0001729201-mRNA-1">
    <property type="protein sequence ID" value="TCNE_0001729201-mRNA-1"/>
    <property type="gene ID" value="TCNE_0001729201"/>
</dbReference>